<dbReference type="OrthoDB" id="339151at2759"/>
<keyword evidence="4 7" id="KW-0472">Membrane</keyword>
<feature type="transmembrane region" description="Helical" evidence="7">
    <location>
        <begin position="343"/>
        <end position="361"/>
    </location>
</feature>
<feature type="transmembrane region" description="Helical" evidence="7">
    <location>
        <begin position="417"/>
        <end position="437"/>
    </location>
</feature>
<keyword evidence="3 7" id="KW-1133">Transmembrane helix</keyword>
<dbReference type="EMBL" id="CAJVPL010000231">
    <property type="protein sequence ID" value="CAG8469706.1"/>
    <property type="molecule type" value="Genomic_DNA"/>
</dbReference>
<dbReference type="GO" id="GO:0007189">
    <property type="term" value="P:adenylate cyclase-activating G protein-coupled receptor signaling pathway"/>
    <property type="evidence" value="ECO:0007669"/>
    <property type="project" value="TreeGrafter"/>
</dbReference>
<dbReference type="Proteomes" id="UP000789831">
    <property type="component" value="Unassembled WGS sequence"/>
</dbReference>
<feature type="transmembrane region" description="Helical" evidence="7">
    <location>
        <begin position="607"/>
        <end position="629"/>
    </location>
</feature>
<dbReference type="SUPFAM" id="SSF81321">
    <property type="entry name" value="Family A G protein-coupled receptor-like"/>
    <property type="match status" value="1"/>
</dbReference>
<feature type="transmembrane region" description="Helical" evidence="7">
    <location>
        <begin position="457"/>
        <end position="479"/>
    </location>
</feature>
<feature type="compositionally biased region" description="Basic and acidic residues" evidence="6">
    <location>
        <begin position="694"/>
        <end position="708"/>
    </location>
</feature>
<evidence type="ECO:0000256" key="6">
    <source>
        <dbReference type="SAM" id="MobiDB-lite"/>
    </source>
</evidence>
<proteinExistence type="predicted"/>
<keyword evidence="5" id="KW-0175">Coiled coil</keyword>
<dbReference type="PANTHER" id="PTHR23112">
    <property type="entry name" value="G PROTEIN-COUPLED RECEPTOR 157-RELATED"/>
    <property type="match status" value="1"/>
</dbReference>
<feature type="compositionally biased region" description="Polar residues" evidence="6">
    <location>
        <begin position="662"/>
        <end position="692"/>
    </location>
</feature>
<accession>A0A9N8Z2X2</accession>
<keyword evidence="2 7" id="KW-0812">Transmembrane</keyword>
<dbReference type="AlphaFoldDB" id="A0A9N8Z2X2"/>
<dbReference type="PANTHER" id="PTHR23112:SF0">
    <property type="entry name" value="TRANSMEMBRANE PROTEIN 116"/>
    <property type="match status" value="1"/>
</dbReference>
<feature type="coiled-coil region" evidence="5">
    <location>
        <begin position="24"/>
        <end position="51"/>
    </location>
</feature>
<feature type="region of interest" description="Disordered" evidence="6">
    <location>
        <begin position="662"/>
        <end position="708"/>
    </location>
</feature>
<gene>
    <name evidence="8" type="ORF">AGERDE_LOCUS2676</name>
</gene>
<evidence type="ECO:0000256" key="5">
    <source>
        <dbReference type="SAM" id="Coils"/>
    </source>
</evidence>
<comment type="caution">
    <text evidence="8">The sequence shown here is derived from an EMBL/GenBank/DDBJ whole genome shotgun (WGS) entry which is preliminary data.</text>
</comment>
<evidence type="ECO:0000313" key="8">
    <source>
        <dbReference type="EMBL" id="CAG8469706.1"/>
    </source>
</evidence>
<evidence type="ECO:0000256" key="2">
    <source>
        <dbReference type="ARBA" id="ARBA00022692"/>
    </source>
</evidence>
<dbReference type="Gene3D" id="1.20.1070.10">
    <property type="entry name" value="Rhodopsin 7-helix transmembrane proteins"/>
    <property type="match status" value="1"/>
</dbReference>
<feature type="transmembrane region" description="Helical" evidence="7">
    <location>
        <begin position="579"/>
        <end position="601"/>
    </location>
</feature>
<evidence type="ECO:0000256" key="4">
    <source>
        <dbReference type="ARBA" id="ARBA00023136"/>
    </source>
</evidence>
<sequence>MAEFCTCGWGKDLKDLHRSKDYIIKLQDQKIQELELEIQQTRKETKKVFDEANFVREKIENMTISNVSDRVKGVDMLPRRVFFGMEQVIDRRILKHGVEEYFGPVEKLNILSTQKSGFITFESPNSYFNAIDTDTVHIEGIRVYFSKFSSRSRSLSFLKTVEGLERYNTMNDTETASTKVYNNMPRIVFILGVFLIPILALVSSSLAFPTAQDTLSNTPIITISGINNKENSEFSNTTESGNSGISNSSLNAKDPILSSTEVLDSNGQKLKNDLVTGAPTALYDQGNQYRESAVRGQDYAQFYMVTISGLSAASISQCSNLYMMYRILSRPDWYDSWNHRFPFYLAIQDTFFNLNMISEWIEIISTQNFPTKLVCKFQGGFLNFAIAWNIMLVTCTAITAYIKVYRERQVEFGRFDWKFHFVCLTAPCLIIGAGILSDAYGTSTYWCQINVASLSGRINMLALSGIVIACTFVTAYCYIKVITKIRASFAKLQSMRSNTIPTNPIEFQDRCSAYSMTDVGQNSMADSNNKRFSEFYQAMNNRKNSVTTLRGNNNGGPSNMMAMPHDHSFGWEDEAIGKMFSYILVFVCQWGPGVLAYILIFNGCNNIISNTMMVLFVHLGGFFNAIVYLRQHGYFTPRIRPDNPANSSDSSINIGTATLNTSSSSFQDSSKNTKVPSNRKSLCVPGTNNSSRDIVARSRSREHSSTDDARSIFTVEEIEL</sequence>
<name>A0A9N8Z2X2_9GLOM</name>
<evidence type="ECO:0000313" key="9">
    <source>
        <dbReference type="Proteomes" id="UP000789831"/>
    </source>
</evidence>
<comment type="subcellular location">
    <subcellularLocation>
        <location evidence="1">Membrane</location>
        <topology evidence="1">Multi-pass membrane protein</topology>
    </subcellularLocation>
</comment>
<organism evidence="8 9">
    <name type="scientific">Ambispora gerdemannii</name>
    <dbReference type="NCBI Taxonomy" id="144530"/>
    <lineage>
        <taxon>Eukaryota</taxon>
        <taxon>Fungi</taxon>
        <taxon>Fungi incertae sedis</taxon>
        <taxon>Mucoromycota</taxon>
        <taxon>Glomeromycotina</taxon>
        <taxon>Glomeromycetes</taxon>
        <taxon>Archaeosporales</taxon>
        <taxon>Ambisporaceae</taxon>
        <taxon>Ambispora</taxon>
    </lineage>
</organism>
<keyword evidence="9" id="KW-1185">Reference proteome</keyword>
<feature type="transmembrane region" description="Helical" evidence="7">
    <location>
        <begin position="302"/>
        <end position="322"/>
    </location>
</feature>
<evidence type="ECO:0000256" key="1">
    <source>
        <dbReference type="ARBA" id="ARBA00004141"/>
    </source>
</evidence>
<feature type="transmembrane region" description="Helical" evidence="7">
    <location>
        <begin position="187"/>
        <end position="208"/>
    </location>
</feature>
<reference evidence="8" key="1">
    <citation type="submission" date="2021-06" db="EMBL/GenBank/DDBJ databases">
        <authorList>
            <person name="Kallberg Y."/>
            <person name="Tangrot J."/>
            <person name="Rosling A."/>
        </authorList>
    </citation>
    <scope>NUCLEOTIDE SEQUENCE</scope>
    <source>
        <strain evidence="8">MT106</strain>
    </source>
</reference>
<evidence type="ECO:0000256" key="7">
    <source>
        <dbReference type="SAM" id="Phobius"/>
    </source>
</evidence>
<evidence type="ECO:0000256" key="3">
    <source>
        <dbReference type="ARBA" id="ARBA00022989"/>
    </source>
</evidence>
<dbReference type="GO" id="GO:0005886">
    <property type="term" value="C:plasma membrane"/>
    <property type="evidence" value="ECO:0007669"/>
    <property type="project" value="TreeGrafter"/>
</dbReference>
<dbReference type="GO" id="GO:0004930">
    <property type="term" value="F:G protein-coupled receptor activity"/>
    <property type="evidence" value="ECO:0007669"/>
    <property type="project" value="TreeGrafter"/>
</dbReference>
<protein>
    <submittedName>
        <fullName evidence="8">11315_t:CDS:1</fullName>
    </submittedName>
</protein>
<feature type="transmembrane region" description="Helical" evidence="7">
    <location>
        <begin position="381"/>
        <end position="405"/>
    </location>
</feature>